<dbReference type="InterPro" id="IPR005467">
    <property type="entry name" value="His_kinase_dom"/>
</dbReference>
<dbReference type="PROSITE" id="PS50885">
    <property type="entry name" value="HAMP"/>
    <property type="match status" value="1"/>
</dbReference>
<evidence type="ECO:0000313" key="21">
    <source>
        <dbReference type="Proteomes" id="UP000001784"/>
    </source>
</evidence>
<dbReference type="InterPro" id="IPR004358">
    <property type="entry name" value="Sig_transdc_His_kin-like_C"/>
</dbReference>
<evidence type="ECO:0000256" key="4">
    <source>
        <dbReference type="ARBA" id="ARBA00022553"/>
    </source>
</evidence>
<reference evidence="20 21" key="1">
    <citation type="submission" date="2006-10" db="EMBL/GenBank/DDBJ databases">
        <title>Complete sequence of Syntrophobacter fumaroxidans MPOB.</title>
        <authorList>
            <consortium name="US DOE Joint Genome Institute"/>
            <person name="Copeland A."/>
            <person name="Lucas S."/>
            <person name="Lapidus A."/>
            <person name="Barry K."/>
            <person name="Detter J.C."/>
            <person name="Glavina del Rio T."/>
            <person name="Hammon N."/>
            <person name="Israni S."/>
            <person name="Pitluck S."/>
            <person name="Goltsman E.G."/>
            <person name="Martinez M."/>
            <person name="Schmutz J."/>
            <person name="Larimer F."/>
            <person name="Land M."/>
            <person name="Hauser L."/>
            <person name="Kyrpides N."/>
            <person name="Kim E."/>
            <person name="Boone D.R."/>
            <person name="Brockman F."/>
            <person name="Culley D."/>
            <person name="Ferry J."/>
            <person name="Gunsalus R."/>
            <person name="McInerney M.J."/>
            <person name="Morrison M."/>
            <person name="Plugge C."/>
            <person name="Rohlin L."/>
            <person name="Scholten J."/>
            <person name="Sieber J."/>
            <person name="Stams A.J.M."/>
            <person name="Worm P."/>
            <person name="Henstra A.M."/>
            <person name="Richardson P."/>
        </authorList>
    </citation>
    <scope>NUCLEOTIDE SEQUENCE [LARGE SCALE GENOMIC DNA]</scope>
    <source>
        <strain evidence="21">DSM 10017 / MPOB</strain>
    </source>
</reference>
<dbReference type="CDD" id="cd06225">
    <property type="entry name" value="HAMP"/>
    <property type="match status" value="1"/>
</dbReference>
<feature type="domain" description="PAC" evidence="18">
    <location>
        <begin position="325"/>
        <end position="377"/>
    </location>
</feature>
<dbReference type="PANTHER" id="PTHR43047">
    <property type="entry name" value="TWO-COMPONENT HISTIDINE PROTEIN KINASE"/>
    <property type="match status" value="1"/>
</dbReference>
<dbReference type="InterPro" id="IPR036890">
    <property type="entry name" value="HATPase_C_sf"/>
</dbReference>
<dbReference type="Gene3D" id="6.10.340.10">
    <property type="match status" value="1"/>
</dbReference>
<dbReference type="SMART" id="SM00091">
    <property type="entry name" value="PAS"/>
    <property type="match status" value="1"/>
</dbReference>
<dbReference type="OrthoDB" id="5410229at2"/>
<evidence type="ECO:0000256" key="14">
    <source>
        <dbReference type="SAM" id="Phobius"/>
    </source>
</evidence>
<evidence type="ECO:0000259" key="19">
    <source>
        <dbReference type="PROSITE" id="PS50885"/>
    </source>
</evidence>
<dbReference type="SUPFAM" id="SSF158472">
    <property type="entry name" value="HAMP domain-like"/>
    <property type="match status" value="1"/>
</dbReference>
<dbReference type="CDD" id="cd00130">
    <property type="entry name" value="PAS"/>
    <property type="match status" value="1"/>
</dbReference>
<dbReference type="CDD" id="cd00082">
    <property type="entry name" value="HisKA"/>
    <property type="match status" value="1"/>
</dbReference>
<keyword evidence="11" id="KW-0131">Cell cycle</keyword>
<evidence type="ECO:0000256" key="13">
    <source>
        <dbReference type="SAM" id="Coils"/>
    </source>
</evidence>
<keyword evidence="9" id="KW-0902">Two-component regulatory system</keyword>
<dbReference type="SMART" id="SM00387">
    <property type="entry name" value="HATPase_c"/>
    <property type="match status" value="1"/>
</dbReference>
<dbReference type="SMART" id="SM00304">
    <property type="entry name" value="HAMP"/>
    <property type="match status" value="1"/>
</dbReference>
<dbReference type="Pfam" id="PF00072">
    <property type="entry name" value="Response_reg"/>
    <property type="match status" value="1"/>
</dbReference>
<dbReference type="Pfam" id="PF13426">
    <property type="entry name" value="PAS_9"/>
    <property type="match status" value="1"/>
</dbReference>
<evidence type="ECO:0000256" key="5">
    <source>
        <dbReference type="ARBA" id="ARBA00022679"/>
    </source>
</evidence>
<dbReference type="InterPro" id="IPR036097">
    <property type="entry name" value="HisK_dim/P_sf"/>
</dbReference>
<evidence type="ECO:0000256" key="7">
    <source>
        <dbReference type="ARBA" id="ARBA00022777"/>
    </source>
</evidence>
<dbReference type="AlphaFoldDB" id="A0LKN4"/>
<dbReference type="PROSITE" id="PS50110">
    <property type="entry name" value="RESPONSE_REGULATORY"/>
    <property type="match status" value="1"/>
</dbReference>
<keyword evidence="13" id="KW-0175">Coiled coil</keyword>
<dbReference type="InterPro" id="IPR000700">
    <property type="entry name" value="PAS-assoc_C"/>
</dbReference>
<dbReference type="SUPFAM" id="SSF47384">
    <property type="entry name" value="Homodimeric domain of signal transducing histidine kinase"/>
    <property type="match status" value="1"/>
</dbReference>
<dbReference type="SMART" id="SM00448">
    <property type="entry name" value="REC"/>
    <property type="match status" value="1"/>
</dbReference>
<evidence type="ECO:0000256" key="11">
    <source>
        <dbReference type="ARBA" id="ARBA00023306"/>
    </source>
</evidence>
<evidence type="ECO:0000256" key="8">
    <source>
        <dbReference type="ARBA" id="ARBA00022840"/>
    </source>
</evidence>
<name>A0LKN4_SYNFM</name>
<feature type="domain" description="Response regulatory" evidence="16">
    <location>
        <begin position="641"/>
        <end position="757"/>
    </location>
</feature>
<accession>A0LKN4</accession>
<dbReference type="EMBL" id="CP000478">
    <property type="protein sequence ID" value="ABK17986.1"/>
    <property type="molecule type" value="Genomic_DNA"/>
</dbReference>
<dbReference type="PRINTS" id="PR00344">
    <property type="entry name" value="BCTRLSENSOR"/>
</dbReference>
<keyword evidence="5 20" id="KW-0808">Transferase</keyword>
<keyword evidence="14" id="KW-1133">Transmembrane helix</keyword>
<dbReference type="eggNOG" id="COG0784">
    <property type="taxonomic scope" value="Bacteria"/>
</dbReference>
<dbReference type="eggNOG" id="COG5002">
    <property type="taxonomic scope" value="Bacteria"/>
</dbReference>
<feature type="modified residue" description="4-aspartylphosphate" evidence="12">
    <location>
        <position position="690"/>
    </location>
</feature>
<evidence type="ECO:0000259" key="15">
    <source>
        <dbReference type="PROSITE" id="PS50109"/>
    </source>
</evidence>
<dbReference type="SUPFAM" id="SSF55874">
    <property type="entry name" value="ATPase domain of HSP90 chaperone/DNA topoisomerase II/histidine kinase"/>
    <property type="match status" value="1"/>
</dbReference>
<comment type="subcellular location">
    <subcellularLocation>
        <location evidence="2">Membrane</location>
    </subcellularLocation>
</comment>
<feature type="coiled-coil region" evidence="13">
    <location>
        <begin position="232"/>
        <end position="259"/>
    </location>
</feature>
<evidence type="ECO:0000259" key="18">
    <source>
        <dbReference type="PROSITE" id="PS50113"/>
    </source>
</evidence>
<keyword evidence="21" id="KW-1185">Reference proteome</keyword>
<dbReference type="GO" id="GO:0005524">
    <property type="term" value="F:ATP binding"/>
    <property type="evidence" value="ECO:0007669"/>
    <property type="project" value="UniProtKB-KW"/>
</dbReference>
<comment type="catalytic activity">
    <reaction evidence="1">
        <text>ATP + protein L-histidine = ADP + protein N-phospho-L-histidine.</text>
        <dbReference type="EC" id="2.7.13.3"/>
    </reaction>
</comment>
<evidence type="ECO:0000259" key="16">
    <source>
        <dbReference type="PROSITE" id="PS50110"/>
    </source>
</evidence>
<sequence precursor="true">MKIRSLRFKISAAILGTSALIAVLSFAILYPFEMSRHAAYEKKIFLLLDTVFHQKREDLANELFAGQKKALAASLQDMLKVEGIVGITVCLPDGQVFLATEDAFAVPMKGSERRALSESSTLLPRYRTPRFPSLGVYTRQIGVIGMPVGYIRLYYDVSGLERETQSFVMIFVVLLVTILVLMSGLLNFLLTRFVTRPMSLLREAILKLQKGHLGETVHLPSGDEIGDVGRVFNEMSVDLERSQVALQQAEEKYRGIFENATEAIFQRTPGKGHFLTVNPSMVRMLGYASEKELLTSVTDIGRQLYVRPKDHEEFERVLAEQGRIVGFETELYRKDRSTVWVSASARRVPGTSGGGYYYEGLLVDVTERREKEKAERAKDTAEAASKAKSEFLANMSHEIRTPMNAILGFTSLLSPLITDPRQKNYLQSIQSSGKNLMSLINDILDLSKIEAGKMEIQYEPVVLRSVFVDLEKVFSWIIQDKGLQFITSIASDVPECVLLDEVRLRQILFNLVGNALRFTESGWIRLSAWREAGAGDGSFCLVMVVEDTGMGIQPEAHNRIFESFRQQSGQRARVYGGTGLGLTISKSLVEMLGGTISVQSRPGAGSVFEIRLPDVSEAAETDRAEQAETSDVDSILLDKAKVLVVDDLDLNRKLVKEFLQNTRVEVIEADNGQTALQAAETANPDLILMDIRMPGMDGYQALRRLRRNPGTRRIPVVALTASGMKEEIERLERSGFDGWLVRPFSKPELLKELHQFIHDRKARTIPAKRPQASGLASADSVSSLPEHVRDEIVAFLENELMDRWEIVSRKQHISEIEDFGCRIKALGDRYGVSYLSTYADNLLFHTAGFDVENIRRALDAYPEFVAGVRK</sequence>
<keyword evidence="6" id="KW-0547">Nucleotide-binding</keyword>
<dbReference type="Gene3D" id="3.40.50.2300">
    <property type="match status" value="1"/>
</dbReference>
<dbReference type="InterPro" id="IPR000014">
    <property type="entry name" value="PAS"/>
</dbReference>
<dbReference type="Gene3D" id="3.30.565.10">
    <property type="entry name" value="Histidine kinase-like ATPase, C-terminal domain"/>
    <property type="match status" value="1"/>
</dbReference>
<dbReference type="FunFam" id="3.30.565.10:FF:000010">
    <property type="entry name" value="Sensor histidine kinase RcsC"/>
    <property type="match status" value="1"/>
</dbReference>
<dbReference type="SUPFAM" id="SSF52172">
    <property type="entry name" value="CheY-like"/>
    <property type="match status" value="1"/>
</dbReference>
<dbReference type="Pfam" id="PF02518">
    <property type="entry name" value="HATPase_c"/>
    <property type="match status" value="1"/>
</dbReference>
<dbReference type="GO" id="GO:0016020">
    <property type="term" value="C:membrane"/>
    <property type="evidence" value="ECO:0007669"/>
    <property type="project" value="UniProtKB-SubCell"/>
</dbReference>
<dbReference type="GO" id="GO:0000155">
    <property type="term" value="F:phosphorelay sensor kinase activity"/>
    <property type="evidence" value="ECO:0007669"/>
    <property type="project" value="InterPro"/>
</dbReference>
<dbReference type="InterPro" id="IPR001789">
    <property type="entry name" value="Sig_transdc_resp-reg_receiver"/>
</dbReference>
<dbReference type="HOGENOM" id="CLU_000445_104_15_7"/>
<dbReference type="InterPro" id="IPR003661">
    <property type="entry name" value="HisK_dim/P_dom"/>
</dbReference>
<evidence type="ECO:0000256" key="1">
    <source>
        <dbReference type="ARBA" id="ARBA00000085"/>
    </source>
</evidence>
<evidence type="ECO:0000256" key="6">
    <source>
        <dbReference type="ARBA" id="ARBA00022741"/>
    </source>
</evidence>
<dbReference type="RefSeq" id="WP_011699155.1">
    <property type="nucleotide sequence ID" value="NC_008554.1"/>
</dbReference>
<dbReference type="InterPro" id="IPR003594">
    <property type="entry name" value="HATPase_dom"/>
</dbReference>
<evidence type="ECO:0000256" key="10">
    <source>
        <dbReference type="ARBA" id="ARBA00023136"/>
    </source>
</evidence>
<dbReference type="InParanoid" id="A0LKN4"/>
<dbReference type="Proteomes" id="UP000001784">
    <property type="component" value="Chromosome"/>
</dbReference>
<dbReference type="FunFam" id="1.10.287.130:FF:000038">
    <property type="entry name" value="Sensory transduction histidine kinase"/>
    <property type="match status" value="1"/>
</dbReference>
<dbReference type="SUPFAM" id="SSF55785">
    <property type="entry name" value="PYP-like sensor domain (PAS domain)"/>
    <property type="match status" value="1"/>
</dbReference>
<dbReference type="STRING" id="335543.Sfum_2304"/>
<dbReference type="InterPro" id="IPR011006">
    <property type="entry name" value="CheY-like_superfamily"/>
</dbReference>
<feature type="transmembrane region" description="Helical" evidence="14">
    <location>
        <begin position="12"/>
        <end position="32"/>
    </location>
</feature>
<feature type="domain" description="HAMP" evidence="19">
    <location>
        <begin position="192"/>
        <end position="244"/>
    </location>
</feature>
<evidence type="ECO:0000259" key="17">
    <source>
        <dbReference type="PROSITE" id="PS50112"/>
    </source>
</evidence>
<evidence type="ECO:0000256" key="3">
    <source>
        <dbReference type="ARBA" id="ARBA00012438"/>
    </source>
</evidence>
<evidence type="ECO:0000313" key="20">
    <source>
        <dbReference type="EMBL" id="ABK17986.1"/>
    </source>
</evidence>
<evidence type="ECO:0000256" key="9">
    <source>
        <dbReference type="ARBA" id="ARBA00023012"/>
    </source>
</evidence>
<proteinExistence type="predicted"/>
<dbReference type="PROSITE" id="PS50109">
    <property type="entry name" value="HIS_KIN"/>
    <property type="match status" value="1"/>
</dbReference>
<dbReference type="Pfam" id="PF00512">
    <property type="entry name" value="HisKA"/>
    <property type="match status" value="1"/>
</dbReference>
<protein>
    <recommendedName>
        <fullName evidence="3">histidine kinase</fullName>
        <ecNumber evidence="3">2.7.13.3</ecNumber>
    </recommendedName>
</protein>
<organism evidence="20 21">
    <name type="scientific">Syntrophobacter fumaroxidans (strain DSM 10017 / MPOB)</name>
    <dbReference type="NCBI Taxonomy" id="335543"/>
    <lineage>
        <taxon>Bacteria</taxon>
        <taxon>Pseudomonadati</taxon>
        <taxon>Thermodesulfobacteriota</taxon>
        <taxon>Syntrophobacteria</taxon>
        <taxon>Syntrophobacterales</taxon>
        <taxon>Syntrophobacteraceae</taxon>
        <taxon>Syntrophobacter</taxon>
    </lineage>
</organism>
<feature type="domain" description="Histidine kinase" evidence="15">
    <location>
        <begin position="394"/>
        <end position="616"/>
    </location>
</feature>
<dbReference type="CDD" id="cd16922">
    <property type="entry name" value="HATPase_EvgS-ArcB-TorS-like"/>
    <property type="match status" value="1"/>
</dbReference>
<dbReference type="Pfam" id="PF00672">
    <property type="entry name" value="HAMP"/>
    <property type="match status" value="1"/>
</dbReference>
<evidence type="ECO:0000256" key="12">
    <source>
        <dbReference type="PROSITE-ProRule" id="PRU00169"/>
    </source>
</evidence>
<dbReference type="Gene3D" id="1.10.287.130">
    <property type="match status" value="1"/>
</dbReference>
<feature type="domain" description="PAS" evidence="17">
    <location>
        <begin position="249"/>
        <end position="318"/>
    </location>
</feature>
<feature type="transmembrane region" description="Helical" evidence="14">
    <location>
        <begin position="167"/>
        <end position="190"/>
    </location>
</feature>
<dbReference type="PROSITE" id="PS50113">
    <property type="entry name" value="PAC"/>
    <property type="match status" value="1"/>
</dbReference>
<keyword evidence="4 12" id="KW-0597">Phosphoprotein</keyword>
<dbReference type="Gene3D" id="3.30.450.20">
    <property type="entry name" value="PAS domain"/>
    <property type="match status" value="1"/>
</dbReference>
<keyword evidence="7 20" id="KW-0418">Kinase</keyword>
<keyword evidence="14" id="KW-0812">Transmembrane</keyword>
<dbReference type="NCBIfam" id="TIGR00229">
    <property type="entry name" value="sensory_box"/>
    <property type="match status" value="1"/>
</dbReference>
<gene>
    <name evidence="20" type="ordered locus">Sfum_2304</name>
</gene>
<keyword evidence="8" id="KW-0067">ATP-binding</keyword>
<evidence type="ECO:0000256" key="2">
    <source>
        <dbReference type="ARBA" id="ARBA00004370"/>
    </source>
</evidence>
<dbReference type="PROSITE" id="PS50112">
    <property type="entry name" value="PAS"/>
    <property type="match status" value="1"/>
</dbReference>
<dbReference type="SMART" id="SM00388">
    <property type="entry name" value="HisKA"/>
    <property type="match status" value="1"/>
</dbReference>
<dbReference type="InterPro" id="IPR035965">
    <property type="entry name" value="PAS-like_dom_sf"/>
</dbReference>
<dbReference type="InterPro" id="IPR003660">
    <property type="entry name" value="HAMP_dom"/>
</dbReference>
<keyword evidence="10 14" id="KW-0472">Membrane</keyword>
<dbReference type="EC" id="2.7.13.3" evidence="3"/>
<dbReference type="KEGG" id="sfu:Sfum_2304"/>